<reference evidence="9 11" key="2">
    <citation type="submission" date="2023-05" db="EMBL/GenBank/DDBJ databases">
        <title>Cataloging the Phylogenetic Diversity of Human Bladder Bacteria.</title>
        <authorList>
            <person name="Du J."/>
        </authorList>
    </citation>
    <scope>NUCLEOTIDE SEQUENCE [LARGE SCALE GENOMIC DNA]</scope>
    <source>
        <strain evidence="9 11">UMB0725</strain>
    </source>
</reference>
<comment type="caution">
    <text evidence="6">Lacks conserved residue(s) required for the propagation of feature annotation.</text>
</comment>
<evidence type="ECO:0000256" key="1">
    <source>
        <dbReference type="ARBA" id="ARBA00022649"/>
    </source>
</evidence>
<organism evidence="9 11">
    <name type="scientific">Lactobacillus paragasseri</name>
    <dbReference type="NCBI Taxonomy" id="2107999"/>
    <lineage>
        <taxon>Bacteria</taxon>
        <taxon>Bacillati</taxon>
        <taxon>Bacillota</taxon>
        <taxon>Bacilli</taxon>
        <taxon>Lactobacillales</taxon>
        <taxon>Lactobacillaceae</taxon>
        <taxon>Lactobacillus</taxon>
    </lineage>
</organism>
<feature type="domain" description="DarT" evidence="7">
    <location>
        <begin position="224"/>
        <end position="452"/>
    </location>
</feature>
<dbReference type="Proteomes" id="UP001230232">
    <property type="component" value="Unassembled WGS sequence"/>
</dbReference>
<evidence type="ECO:0000256" key="4">
    <source>
        <dbReference type="ARBA" id="ARBA00022695"/>
    </source>
</evidence>
<gene>
    <name evidence="8" type="ORF">LJCM1130_07600</name>
    <name evidence="9" type="ORF">QP478_04495</name>
</gene>
<dbReference type="GO" id="GO:0016757">
    <property type="term" value="F:glycosyltransferase activity"/>
    <property type="evidence" value="ECO:0007669"/>
    <property type="project" value="UniProtKB-KW"/>
</dbReference>
<evidence type="ECO:0000256" key="2">
    <source>
        <dbReference type="ARBA" id="ARBA00022676"/>
    </source>
</evidence>
<dbReference type="GO" id="GO:0003677">
    <property type="term" value="F:DNA binding"/>
    <property type="evidence" value="ECO:0007669"/>
    <property type="project" value="UniProtKB-UniRule"/>
</dbReference>
<evidence type="ECO:0000259" key="7">
    <source>
        <dbReference type="PROSITE" id="PS52018"/>
    </source>
</evidence>
<dbReference type="AlphaFoldDB" id="A0ABD4ZK75"/>
<keyword evidence="3" id="KW-0808">Transferase</keyword>
<dbReference type="GO" id="GO:0016779">
    <property type="term" value="F:nucleotidyltransferase activity"/>
    <property type="evidence" value="ECO:0007669"/>
    <property type="project" value="UniProtKB-KW"/>
</dbReference>
<dbReference type="EMBL" id="JASOPW010000002">
    <property type="protein sequence ID" value="MDK7298470.1"/>
    <property type="molecule type" value="Genomic_DNA"/>
</dbReference>
<proteinExistence type="inferred from homology"/>
<sequence length="457" mass="54409">MKKKTIYRVKFNNKYFWFKTTAGSVKLGLKRQLTTAKAQNTKHEKLTQVKDLILREKINSNNIDDYSLISENNDKYEQAKYIIKDITTINPRQVLGQKITMVKEYAYRLVFMYLDETLDFSILYKSLQCFLDFMKRYSNIDFGFPENISMFYDKEIYNCFIKDRRIEDLFIKILKQNKLNKFRSENLPDIVLNNYNEAYKKLSNNYLQVLDKTWYMDERNDVKGLIWHFTDINNMANILSYLRIESKNYSKQDKLAINDNASSKVNETLTKSWVHDYARFYFRPKTPTQYRNEGIFGRNGHLNRRLENNVGEIWEKKPAHLPIPIFITFSFKKQLFLGGHVTKKSLAGKSVSDNPLDEFDDNLTLFKEKICQIYDKYSPNNIKQTEFVVKNYMSFIPDDIVNIFVRTEIEKLALLTMLAEHNAKYFDKKDQHKKIDIKNYVDKIIVNPTIFLMMLEN</sequence>
<dbReference type="EMBL" id="BEXG01000002">
    <property type="protein sequence ID" value="GBA81200.1"/>
    <property type="molecule type" value="Genomic_DNA"/>
</dbReference>
<protein>
    <submittedName>
        <fullName evidence="9">DarT ssDNA thymidine ADP-ribosyltransferase family protein</fullName>
    </submittedName>
</protein>
<evidence type="ECO:0000256" key="6">
    <source>
        <dbReference type="PROSITE-ProRule" id="PRU01362"/>
    </source>
</evidence>
<comment type="caution">
    <text evidence="9">The sequence shown here is derived from an EMBL/GenBank/DDBJ whole genome shotgun (WGS) entry which is preliminary data.</text>
</comment>
<keyword evidence="5 6" id="KW-0238">DNA-binding</keyword>
<keyword evidence="10" id="KW-1185">Reference proteome</keyword>
<evidence type="ECO:0000256" key="3">
    <source>
        <dbReference type="ARBA" id="ARBA00022679"/>
    </source>
</evidence>
<dbReference type="InterPro" id="IPR029494">
    <property type="entry name" value="DarT"/>
</dbReference>
<evidence type="ECO:0000313" key="10">
    <source>
        <dbReference type="Proteomes" id="UP000250714"/>
    </source>
</evidence>
<reference evidence="8 10" key="1">
    <citation type="journal article" date="2018" name="Int. J. Syst. Evol. Microbiol.">
        <title>Lactobacillus paragasseri sp. nov., a sister taxon of Lactobacillus gasseri, based on whole-genome sequence analyses.</title>
        <authorList>
            <person name="Tanizawa Y."/>
            <person name="Tada I."/>
            <person name="Kobayashi H."/>
            <person name="Endo A."/>
            <person name="Maeno S."/>
            <person name="Toyoda A."/>
            <person name="Arita M."/>
            <person name="Nakamura Y."/>
            <person name="Sakamoto M."/>
            <person name="Ohkuma M."/>
            <person name="Tohno M."/>
        </authorList>
    </citation>
    <scope>NUCLEOTIDE SEQUENCE [LARGE SCALE GENOMIC DNA]</scope>
    <source>
        <strain evidence="8 10">JCM 1130</strain>
    </source>
</reference>
<evidence type="ECO:0000313" key="8">
    <source>
        <dbReference type="EMBL" id="GBA81200.1"/>
    </source>
</evidence>
<keyword evidence="2" id="KW-0328">Glycosyltransferase</keyword>
<keyword evidence="4" id="KW-0548">Nucleotidyltransferase</keyword>
<comment type="similarity">
    <text evidence="6">Belongs to the DarT ADP-ribosyltransferase family.</text>
</comment>
<evidence type="ECO:0000256" key="5">
    <source>
        <dbReference type="ARBA" id="ARBA00023125"/>
    </source>
</evidence>
<dbReference type="GeneID" id="48925140"/>
<evidence type="ECO:0000313" key="11">
    <source>
        <dbReference type="Proteomes" id="UP001230232"/>
    </source>
</evidence>
<evidence type="ECO:0000313" key="9">
    <source>
        <dbReference type="EMBL" id="MDK7298470.1"/>
    </source>
</evidence>
<keyword evidence="1 6" id="KW-1277">Toxin-antitoxin system</keyword>
<name>A0ABD4ZK75_9LACO</name>
<dbReference type="PROSITE" id="PS52018">
    <property type="entry name" value="DART"/>
    <property type="match status" value="1"/>
</dbReference>
<accession>A0ABD4ZK75</accession>
<dbReference type="Proteomes" id="UP000250714">
    <property type="component" value="Unassembled WGS sequence"/>
</dbReference>
<dbReference type="Pfam" id="PF14487">
    <property type="entry name" value="DarT"/>
    <property type="match status" value="1"/>
</dbReference>
<dbReference type="RefSeq" id="WP_113532420.1">
    <property type="nucleotide sequence ID" value="NZ_AP018549.1"/>
</dbReference>